<dbReference type="GeneID" id="27074553"/>
<keyword evidence="2" id="KW-0496">Mitochondrion</keyword>
<gene>
    <name evidence="2" type="ORF">AWR43_032</name>
</gene>
<keyword evidence="2" id="KW-0255">Endonuclease</keyword>
<dbReference type="Pfam" id="PF00961">
    <property type="entry name" value="LAGLIDADG_1"/>
    <property type="match status" value="1"/>
</dbReference>
<feature type="domain" description="Homing endonuclease LAGLIDADG" evidence="1">
    <location>
        <begin position="6"/>
        <end position="101"/>
    </location>
</feature>
<dbReference type="GO" id="GO:0005739">
    <property type="term" value="C:mitochondrion"/>
    <property type="evidence" value="ECO:0007669"/>
    <property type="project" value="UniProtKB-ARBA"/>
</dbReference>
<sequence>MDFSWLVGFTEGDGSFLVQIRDDTNKVSLRFTLTQHLRDTGLMNSFIQKLKCGTLQIDYDKFAVYFVVTKLTDITDKLIPLFNKYPLQGTKRLDYADFVKIAELMKNKAHLTKEGLDQIRQIKAGMNRKRGLTELESKKK</sequence>
<dbReference type="InterPro" id="IPR004860">
    <property type="entry name" value="LAGLIDADG_dom"/>
</dbReference>
<dbReference type="FunFam" id="3.10.28.10:FF:000010">
    <property type="entry name" value="LAGLIDADG homing endonuclease I-LtrII"/>
    <property type="match status" value="1"/>
</dbReference>
<keyword evidence="2" id="KW-0378">Hydrolase</keyword>
<dbReference type="Gene3D" id="3.10.28.10">
    <property type="entry name" value="Homing endonucleases"/>
    <property type="match status" value="1"/>
</dbReference>
<reference evidence="2" key="1">
    <citation type="journal article" date="2016" name="Genome Announc.">
        <title>Complete Mitochondrial Genome Sequence of the Pezizomycete Pyronema confluens.</title>
        <authorList>
            <person name="Nowrousian M."/>
        </authorList>
    </citation>
    <scope>NUCLEOTIDE SEQUENCE</scope>
    <source>
        <strain evidence="2">CBS 100304</strain>
    </source>
</reference>
<dbReference type="InterPro" id="IPR027434">
    <property type="entry name" value="Homing_endonucl"/>
</dbReference>
<geneLocation type="mitochondrion" evidence="2"/>
<dbReference type="EMBL" id="KU707476">
    <property type="protein sequence ID" value="AMO66525.1"/>
    <property type="molecule type" value="Genomic_DNA"/>
</dbReference>
<dbReference type="SUPFAM" id="SSF55608">
    <property type="entry name" value="Homing endonucleases"/>
    <property type="match status" value="1"/>
</dbReference>
<dbReference type="InterPro" id="IPR051289">
    <property type="entry name" value="LAGLIDADG_Endonuclease"/>
</dbReference>
<name>A0A140IMW7_9PEZI</name>
<evidence type="ECO:0000259" key="1">
    <source>
        <dbReference type="Pfam" id="PF00961"/>
    </source>
</evidence>
<evidence type="ECO:0000313" key="2">
    <source>
        <dbReference type="EMBL" id="AMO66525.1"/>
    </source>
</evidence>
<dbReference type="GO" id="GO:0004519">
    <property type="term" value="F:endonuclease activity"/>
    <property type="evidence" value="ECO:0007669"/>
    <property type="project" value="UniProtKB-KW"/>
</dbReference>
<proteinExistence type="predicted"/>
<dbReference type="PANTHER" id="PTHR36181">
    <property type="entry name" value="INTRON-ENCODED ENDONUCLEASE AI3-RELATED"/>
    <property type="match status" value="1"/>
</dbReference>
<accession>A0A140IMW7</accession>
<keyword evidence="2" id="KW-0540">Nuclease</keyword>
<dbReference type="RefSeq" id="YP_009240553.1">
    <property type="nucleotide sequence ID" value="NC_029745.1"/>
</dbReference>
<dbReference type="PANTHER" id="PTHR36181:SF4">
    <property type="entry name" value="LAGLIDADG ENDONUCLEASE"/>
    <property type="match status" value="1"/>
</dbReference>
<protein>
    <submittedName>
        <fullName evidence="2">LAGLIDADG endonuclease</fullName>
    </submittedName>
</protein>
<dbReference type="AlphaFoldDB" id="A0A140IMW7"/>
<organism evidence="2">
    <name type="scientific">Pyronema omphalodes</name>
    <dbReference type="NCBI Taxonomy" id="337075"/>
    <lineage>
        <taxon>Eukaryota</taxon>
        <taxon>Fungi</taxon>
        <taxon>Dikarya</taxon>
        <taxon>Ascomycota</taxon>
        <taxon>Pezizomycotina</taxon>
        <taxon>Pezizomycetes</taxon>
        <taxon>Pezizales</taxon>
        <taxon>Pyronemataceae</taxon>
        <taxon>Pyronema</taxon>
    </lineage>
</organism>